<keyword evidence="3" id="KW-1185">Reference proteome</keyword>
<dbReference type="AlphaFoldDB" id="Q2JAX3"/>
<feature type="region of interest" description="Disordered" evidence="1">
    <location>
        <begin position="47"/>
        <end position="90"/>
    </location>
</feature>
<reference evidence="2 3" key="1">
    <citation type="journal article" date="2007" name="Genome Res.">
        <title>Genome characteristics of facultatively symbiotic Frankia sp. strains reflect host range and host plant biogeography.</title>
        <authorList>
            <person name="Normand P."/>
            <person name="Lapierre P."/>
            <person name="Tisa L.S."/>
            <person name="Gogarten J.P."/>
            <person name="Alloisio N."/>
            <person name="Bagnarol E."/>
            <person name="Bassi C.A."/>
            <person name="Berry A.M."/>
            <person name="Bickhart D.M."/>
            <person name="Choisne N."/>
            <person name="Couloux A."/>
            <person name="Cournoyer B."/>
            <person name="Cruveiller S."/>
            <person name="Daubin V."/>
            <person name="Demange N."/>
            <person name="Francino M.P."/>
            <person name="Goltsman E."/>
            <person name="Huang Y."/>
            <person name="Kopp O.R."/>
            <person name="Labarre L."/>
            <person name="Lapidus A."/>
            <person name="Lavire C."/>
            <person name="Marechal J."/>
            <person name="Martinez M."/>
            <person name="Mastronunzio J.E."/>
            <person name="Mullin B.C."/>
            <person name="Niemann J."/>
            <person name="Pujic P."/>
            <person name="Rawnsley T."/>
            <person name="Rouy Z."/>
            <person name="Schenowitz C."/>
            <person name="Sellstedt A."/>
            <person name="Tavares F."/>
            <person name="Tomkins J.P."/>
            <person name="Vallenet D."/>
            <person name="Valverde C."/>
            <person name="Wall L.G."/>
            <person name="Wang Y."/>
            <person name="Medigue C."/>
            <person name="Benson D.R."/>
        </authorList>
    </citation>
    <scope>NUCLEOTIDE SEQUENCE [LARGE SCALE GENOMIC DNA]</scope>
    <source>
        <strain evidence="3">DSM 45818 / CECT 9043 / CcI3</strain>
    </source>
</reference>
<dbReference type="Proteomes" id="UP000001937">
    <property type="component" value="Chromosome"/>
</dbReference>
<dbReference type="HOGENOM" id="CLU_2537640_0_0_11"/>
<dbReference type="KEGG" id="fra:Francci3_2200"/>
<sequence length="90" mass="10377">MAMWTWLRGMAARRRAHSRSGSGSVDSSAWNPSGWWWCLDHGRAENPPDAPGHRRLGPYGSASDAENWRQGLDRRNEEWDEADRRWAGDR</sequence>
<gene>
    <name evidence="2" type="ordered locus">Francci3_2200</name>
</gene>
<evidence type="ECO:0000313" key="3">
    <source>
        <dbReference type="Proteomes" id="UP000001937"/>
    </source>
</evidence>
<proteinExistence type="predicted"/>
<dbReference type="EMBL" id="CP000249">
    <property type="protein sequence ID" value="ABD11569.1"/>
    <property type="molecule type" value="Genomic_DNA"/>
</dbReference>
<organism evidence="2 3">
    <name type="scientific">Frankia casuarinae (strain DSM 45818 / CECT 9043 / HFP020203 / CcI3)</name>
    <dbReference type="NCBI Taxonomy" id="106370"/>
    <lineage>
        <taxon>Bacteria</taxon>
        <taxon>Bacillati</taxon>
        <taxon>Actinomycetota</taxon>
        <taxon>Actinomycetes</taxon>
        <taxon>Frankiales</taxon>
        <taxon>Frankiaceae</taxon>
        <taxon>Frankia</taxon>
    </lineage>
</organism>
<feature type="compositionally biased region" description="Basic and acidic residues" evidence="1">
    <location>
        <begin position="71"/>
        <end position="90"/>
    </location>
</feature>
<accession>Q2JAX3</accession>
<evidence type="ECO:0000256" key="1">
    <source>
        <dbReference type="SAM" id="MobiDB-lite"/>
    </source>
</evidence>
<protein>
    <submittedName>
        <fullName evidence="2">Uncharacterized protein</fullName>
    </submittedName>
</protein>
<evidence type="ECO:0000313" key="2">
    <source>
        <dbReference type="EMBL" id="ABD11569.1"/>
    </source>
</evidence>
<name>Q2JAX3_FRACC</name>